<proteinExistence type="predicted"/>
<dbReference type="GO" id="GO:0016787">
    <property type="term" value="F:hydrolase activity"/>
    <property type="evidence" value="ECO:0007669"/>
    <property type="project" value="UniProtKB-KW"/>
</dbReference>
<accession>A0A8C5CYF6</accession>
<evidence type="ECO:0000256" key="3">
    <source>
        <dbReference type="ARBA" id="ARBA00022722"/>
    </source>
</evidence>
<dbReference type="Gene3D" id="2.30.30.850">
    <property type="match status" value="1"/>
</dbReference>
<keyword evidence="1" id="KW-0808">Transferase</keyword>
<dbReference type="AlphaFoldDB" id="A0A8C5CYF6"/>
<name>A0A8C5CYF6_GADMO</name>
<dbReference type="Pfam" id="PF18697">
    <property type="entry name" value="MLVIN_C"/>
    <property type="match status" value="1"/>
</dbReference>
<evidence type="ECO:0000259" key="7">
    <source>
        <dbReference type="Pfam" id="PF18697"/>
    </source>
</evidence>
<evidence type="ECO:0000313" key="9">
    <source>
        <dbReference type="Proteomes" id="UP000694546"/>
    </source>
</evidence>
<evidence type="ECO:0000313" key="8">
    <source>
        <dbReference type="Ensembl" id="ENSGMOP00000068903.1"/>
    </source>
</evidence>
<evidence type="ECO:0000256" key="1">
    <source>
        <dbReference type="ARBA" id="ARBA00022679"/>
    </source>
</evidence>
<keyword evidence="4" id="KW-0255">Endonuclease</keyword>
<dbReference type="GO" id="GO:0004519">
    <property type="term" value="F:endonuclease activity"/>
    <property type="evidence" value="ECO:0007669"/>
    <property type="project" value="UniProtKB-KW"/>
</dbReference>
<protein>
    <recommendedName>
        <fullName evidence="7">Murine leukemia virus integrase C-terminal domain-containing protein</fullName>
    </recommendedName>
</protein>
<dbReference type="GeneTree" id="ENSGT01030000239966"/>
<reference evidence="8" key="1">
    <citation type="submission" date="2025-08" db="UniProtKB">
        <authorList>
            <consortium name="Ensembl"/>
        </authorList>
    </citation>
    <scope>IDENTIFICATION</scope>
</reference>
<feature type="region of interest" description="Disordered" evidence="6">
    <location>
        <begin position="50"/>
        <end position="84"/>
    </location>
</feature>
<evidence type="ECO:0000256" key="6">
    <source>
        <dbReference type="SAM" id="MobiDB-lite"/>
    </source>
</evidence>
<sequence>MVLQGPKTVQSNLLPVPSLNDSLNPNFLLPRWQGPIQVLLTTRTAVKLQGKPEWIHASRSRPGPPEEESTNASDGPPLPNCIHSPCTLKHIPSPLLTERG</sequence>
<keyword evidence="9" id="KW-1185">Reference proteome</keyword>
<keyword evidence="5" id="KW-0378">Hydrolase</keyword>
<evidence type="ECO:0000256" key="5">
    <source>
        <dbReference type="ARBA" id="ARBA00022801"/>
    </source>
</evidence>
<reference evidence="8" key="2">
    <citation type="submission" date="2025-09" db="UniProtKB">
        <authorList>
            <consortium name="Ensembl"/>
        </authorList>
    </citation>
    <scope>IDENTIFICATION</scope>
</reference>
<evidence type="ECO:0000256" key="4">
    <source>
        <dbReference type="ARBA" id="ARBA00022759"/>
    </source>
</evidence>
<evidence type="ECO:0000256" key="2">
    <source>
        <dbReference type="ARBA" id="ARBA00022695"/>
    </source>
</evidence>
<organism evidence="8 9">
    <name type="scientific">Gadus morhua</name>
    <name type="common">Atlantic cod</name>
    <dbReference type="NCBI Taxonomy" id="8049"/>
    <lineage>
        <taxon>Eukaryota</taxon>
        <taxon>Metazoa</taxon>
        <taxon>Chordata</taxon>
        <taxon>Craniata</taxon>
        <taxon>Vertebrata</taxon>
        <taxon>Euteleostomi</taxon>
        <taxon>Actinopterygii</taxon>
        <taxon>Neopterygii</taxon>
        <taxon>Teleostei</taxon>
        <taxon>Neoteleostei</taxon>
        <taxon>Acanthomorphata</taxon>
        <taxon>Zeiogadaria</taxon>
        <taxon>Gadariae</taxon>
        <taxon>Gadiformes</taxon>
        <taxon>Gadoidei</taxon>
        <taxon>Gadidae</taxon>
        <taxon>Gadus</taxon>
    </lineage>
</organism>
<dbReference type="InterPro" id="IPR040643">
    <property type="entry name" value="MLVIN_C"/>
</dbReference>
<dbReference type="Proteomes" id="UP000694546">
    <property type="component" value="Chromosome 2"/>
</dbReference>
<feature type="domain" description="Murine leukemia virus integrase C-terminal" evidence="7">
    <location>
        <begin position="28"/>
        <end position="62"/>
    </location>
</feature>
<keyword evidence="2" id="KW-0548">Nucleotidyltransferase</keyword>
<dbReference type="Ensembl" id="ENSGMOT00000060374.1">
    <property type="protein sequence ID" value="ENSGMOP00000068903.1"/>
    <property type="gene ID" value="ENSGMOG00000030678.1"/>
</dbReference>
<keyword evidence="3" id="KW-0540">Nuclease</keyword>
<dbReference type="GO" id="GO:0016779">
    <property type="term" value="F:nucleotidyltransferase activity"/>
    <property type="evidence" value="ECO:0007669"/>
    <property type="project" value="UniProtKB-KW"/>
</dbReference>